<dbReference type="Proteomes" id="UP000179627">
    <property type="component" value="Unassembled WGS sequence"/>
</dbReference>
<gene>
    <name evidence="2" type="ORF">CC117_30240</name>
</gene>
<feature type="region of interest" description="Disordered" evidence="1">
    <location>
        <begin position="148"/>
        <end position="196"/>
    </location>
</feature>
<sequence>MISLWRSGRAGGGQNGSEQPRPSATDLPTSPAALPGWAPPTSVVLRCEEAELRCGQQWIDVTWPDGAVLRSRRSSCVLARLTPADDPSREQLTIVLTPSTGDEASSGGGIRVTLALLIGRDQAPAARMFLDGLLADIFRPPGLARWHHRSEAPAAGEWPAGARSRQAGIAGRPQPTPSAGPPRRGRPTHPEHAPPGRHQWLLAVEELADAADWVSFAPLEATAELTDDLRRRVVRVAVDVPY</sequence>
<proteinExistence type="predicted"/>
<comment type="caution">
    <text evidence="2">The sequence shown here is derived from an EMBL/GenBank/DDBJ whole genome shotgun (WGS) entry which is preliminary data.</text>
</comment>
<organism evidence="2 3">
    <name type="scientific">Parafrankia colletiae</name>
    <dbReference type="NCBI Taxonomy" id="573497"/>
    <lineage>
        <taxon>Bacteria</taxon>
        <taxon>Bacillati</taxon>
        <taxon>Actinomycetota</taxon>
        <taxon>Actinomycetes</taxon>
        <taxon>Frankiales</taxon>
        <taxon>Frankiaceae</taxon>
        <taxon>Parafrankia</taxon>
    </lineage>
</organism>
<accession>A0A1S1Q601</accession>
<reference evidence="3" key="1">
    <citation type="submission" date="2016-07" db="EMBL/GenBank/DDBJ databases">
        <title>Sequence Frankia sp. strain CcI1.17.</title>
        <authorList>
            <person name="Ghodhbane-Gtari F."/>
            <person name="Swanson E."/>
            <person name="Gueddou A."/>
            <person name="Morris K."/>
            <person name="Hezbri K."/>
            <person name="Ktari A."/>
            <person name="Nouioui I."/>
            <person name="Abebe-Akele F."/>
            <person name="Simpson S."/>
            <person name="Thomas K."/>
            <person name="Gtari M."/>
            <person name="Tisa L.S."/>
            <person name="Hurst S."/>
        </authorList>
    </citation>
    <scope>NUCLEOTIDE SEQUENCE [LARGE SCALE GENOMIC DNA]</scope>
    <source>
        <strain evidence="3">Cc1.17</strain>
    </source>
</reference>
<keyword evidence="3" id="KW-1185">Reference proteome</keyword>
<protein>
    <submittedName>
        <fullName evidence="2">Uncharacterized protein</fullName>
    </submittedName>
</protein>
<feature type="compositionally biased region" description="Low complexity" evidence="1">
    <location>
        <begin position="152"/>
        <end position="162"/>
    </location>
</feature>
<evidence type="ECO:0000256" key="1">
    <source>
        <dbReference type="SAM" id="MobiDB-lite"/>
    </source>
</evidence>
<dbReference type="AlphaFoldDB" id="A0A1S1Q601"/>
<evidence type="ECO:0000313" key="2">
    <source>
        <dbReference type="EMBL" id="OHV28635.1"/>
    </source>
</evidence>
<evidence type="ECO:0000313" key="3">
    <source>
        <dbReference type="Proteomes" id="UP000179627"/>
    </source>
</evidence>
<dbReference type="EMBL" id="MBLM01000175">
    <property type="protein sequence ID" value="OHV28635.1"/>
    <property type="molecule type" value="Genomic_DNA"/>
</dbReference>
<name>A0A1S1Q601_9ACTN</name>
<feature type="region of interest" description="Disordered" evidence="1">
    <location>
        <begin position="1"/>
        <end position="35"/>
    </location>
</feature>
<feature type="compositionally biased region" description="Polar residues" evidence="1">
    <location>
        <begin position="16"/>
        <end position="28"/>
    </location>
</feature>